<dbReference type="EMBL" id="PVWJ01000098">
    <property type="protein sequence ID" value="PSB01595.1"/>
    <property type="molecule type" value="Genomic_DNA"/>
</dbReference>
<comment type="caution">
    <text evidence="4">The sequence shown here is derived from an EMBL/GenBank/DDBJ whole genome shotgun (WGS) entry which is preliminary data.</text>
</comment>
<keyword evidence="5" id="KW-1185">Reference proteome</keyword>
<organism evidence="4 5">
    <name type="scientific">Merismopedia glauca CCAP 1448/3</name>
    <dbReference type="NCBI Taxonomy" id="1296344"/>
    <lineage>
        <taxon>Bacteria</taxon>
        <taxon>Bacillati</taxon>
        <taxon>Cyanobacteriota</taxon>
        <taxon>Cyanophyceae</taxon>
        <taxon>Synechococcales</taxon>
        <taxon>Merismopediaceae</taxon>
        <taxon>Merismopedia</taxon>
    </lineage>
</organism>
<dbReference type="Proteomes" id="UP000238762">
    <property type="component" value="Unassembled WGS sequence"/>
</dbReference>
<reference evidence="4 5" key="2">
    <citation type="submission" date="2018-03" db="EMBL/GenBank/DDBJ databases">
        <title>The ancient ancestry and fast evolution of plastids.</title>
        <authorList>
            <person name="Moore K.R."/>
            <person name="Magnabosco C."/>
            <person name="Momper L."/>
            <person name="Gold D.A."/>
            <person name="Bosak T."/>
            <person name="Fournier G.P."/>
        </authorList>
    </citation>
    <scope>NUCLEOTIDE SEQUENCE [LARGE SCALE GENOMIC DNA]</scope>
    <source>
        <strain evidence="4 5">CCAP 1448/3</strain>
    </source>
</reference>
<dbReference type="InterPro" id="IPR007049">
    <property type="entry name" value="Carb-sel_porin_OprB"/>
</dbReference>
<comment type="similarity">
    <text evidence="1 2">Belongs to the OprB family.</text>
</comment>
<dbReference type="PANTHER" id="PTHR43308:SF1">
    <property type="entry name" value="OUTER MEMBRANE PROTEIN ALPHA"/>
    <property type="match status" value="1"/>
</dbReference>
<evidence type="ECO:0000256" key="1">
    <source>
        <dbReference type="ARBA" id="ARBA00008769"/>
    </source>
</evidence>
<dbReference type="InterPro" id="IPR047684">
    <property type="entry name" value="Por_som-like"/>
</dbReference>
<feature type="signal peptide" evidence="2">
    <location>
        <begin position="1"/>
        <end position="28"/>
    </location>
</feature>
<proteinExistence type="inferred from homology"/>
<reference evidence="4 5" key="1">
    <citation type="submission" date="2018-02" db="EMBL/GenBank/DDBJ databases">
        <authorList>
            <person name="Cohen D.B."/>
            <person name="Kent A.D."/>
        </authorList>
    </citation>
    <scope>NUCLEOTIDE SEQUENCE [LARGE SCALE GENOMIC DNA]</scope>
    <source>
        <strain evidence="4 5">CCAP 1448/3</strain>
    </source>
</reference>
<feature type="chain" id="PRO_5015373669" description="SLH domain-containing protein" evidence="2">
    <location>
        <begin position="29"/>
        <end position="561"/>
    </location>
</feature>
<accession>A0A2T1BZZ5</accession>
<dbReference type="InterPro" id="IPR001119">
    <property type="entry name" value="SLH_dom"/>
</dbReference>
<feature type="domain" description="SLH" evidence="3">
    <location>
        <begin position="60"/>
        <end position="124"/>
    </location>
</feature>
<dbReference type="PROSITE" id="PS51272">
    <property type="entry name" value="SLH"/>
    <property type="match status" value="1"/>
</dbReference>
<evidence type="ECO:0000313" key="4">
    <source>
        <dbReference type="EMBL" id="PSB01595.1"/>
    </source>
</evidence>
<gene>
    <name evidence="4" type="ORF">C7B64_17470</name>
</gene>
<dbReference type="OrthoDB" id="568669at2"/>
<protein>
    <recommendedName>
        <fullName evidence="3">SLH domain-containing protein</fullName>
    </recommendedName>
</protein>
<dbReference type="GO" id="GO:0016020">
    <property type="term" value="C:membrane"/>
    <property type="evidence" value="ECO:0007669"/>
    <property type="project" value="InterPro"/>
</dbReference>
<dbReference type="GO" id="GO:0008643">
    <property type="term" value="P:carbohydrate transport"/>
    <property type="evidence" value="ECO:0007669"/>
    <property type="project" value="InterPro"/>
</dbReference>
<dbReference type="InterPro" id="IPR038673">
    <property type="entry name" value="OprB_sf"/>
</dbReference>
<evidence type="ECO:0000259" key="3">
    <source>
        <dbReference type="PROSITE" id="PS51272"/>
    </source>
</evidence>
<dbReference type="RefSeq" id="WP_106289936.1">
    <property type="nucleotide sequence ID" value="NZ_CAWNTC010000128.1"/>
</dbReference>
<evidence type="ECO:0000256" key="2">
    <source>
        <dbReference type="RuleBase" id="RU363072"/>
    </source>
</evidence>
<name>A0A2T1BZZ5_9CYAN</name>
<dbReference type="NCBIfam" id="NF033921">
    <property type="entry name" value="por_somb"/>
    <property type="match status" value="1"/>
</dbReference>
<dbReference type="Pfam" id="PF00395">
    <property type="entry name" value="SLH"/>
    <property type="match status" value="1"/>
</dbReference>
<dbReference type="InterPro" id="IPR051465">
    <property type="entry name" value="Cell_Envelope_Struct_Comp"/>
</dbReference>
<dbReference type="GO" id="GO:0015288">
    <property type="term" value="F:porin activity"/>
    <property type="evidence" value="ECO:0007669"/>
    <property type="project" value="InterPro"/>
</dbReference>
<keyword evidence="2" id="KW-0732">Signal</keyword>
<dbReference type="PANTHER" id="PTHR43308">
    <property type="entry name" value="OUTER MEMBRANE PROTEIN ALPHA-RELATED"/>
    <property type="match status" value="1"/>
</dbReference>
<sequence length="561" mass="61262">MQNNLKFWLLGIPTILAANLFGINPSFAQSEPASVEPNSNNVLQEVENYTNPDNIGQVTNVSQFSDVEATDWAYEALSRVVEKYGCLQGYPDGTYRGKRALSRYEFAAGLNACLRQIEALIESKGQNYVLKEDFDALQRLVEEFRTELATLGGRVDNLETRTTFLEEHQFSTTTKFSGEAIFAISDSFGGDNLGDEVDTVFQDRVRLNFITSFTGKDRLRTRLQAGNAVPLLSSAGIPAAERTQEGRFTYDGTNDNANDNNVLIDIFDYKFPLGDKVNVTVFANGALHHYYADTVNPYFEGLAGGNNALSRFAERNPIYRIGPLSAGVGVNLKIAKDLKVDLGYLSNTANNPQSGVFNGNYSALAQVVYGDKFKIGLTYIYGNEDNRLASGLPNANRLLLGGTGTNLANLNRSALATATGLPANTFDRRVSTNSYGIQASYQFSPKFAINGWVGKTDAHLEGVGDADIWNFAVGLALPNLGKKGNLGGLLVGAEPTLRGLNINGNNGNFSRDFAYHIEAFYKYQVTDKISITPGVIWLTSPNQNSSNDDVIIGTVRTTFNF</sequence>
<dbReference type="AlphaFoldDB" id="A0A2T1BZZ5"/>
<evidence type="ECO:0000313" key="5">
    <source>
        <dbReference type="Proteomes" id="UP000238762"/>
    </source>
</evidence>
<dbReference type="Pfam" id="PF04966">
    <property type="entry name" value="OprB"/>
    <property type="match status" value="1"/>
</dbReference>
<dbReference type="Gene3D" id="2.40.160.180">
    <property type="entry name" value="Carbohydrate-selective porin OprB"/>
    <property type="match status" value="1"/>
</dbReference>